<gene>
    <name evidence="1" type="ordered locus">Gbro_3616</name>
</gene>
<reference evidence="1 2" key="2">
    <citation type="journal article" date="2010" name="Stand. Genomic Sci.">
        <title>Complete genome sequence of Gordonia bronchialis type strain (3410).</title>
        <authorList>
            <person name="Ivanova N."/>
            <person name="Sikorski J."/>
            <person name="Jando M."/>
            <person name="Lapidus A."/>
            <person name="Nolan M."/>
            <person name="Lucas S."/>
            <person name="Del Rio T.G."/>
            <person name="Tice H."/>
            <person name="Copeland A."/>
            <person name="Cheng J.F."/>
            <person name="Chen F."/>
            <person name="Bruce D."/>
            <person name="Goodwin L."/>
            <person name="Pitluck S."/>
            <person name="Mavromatis K."/>
            <person name="Ovchinnikova G."/>
            <person name="Pati A."/>
            <person name="Chen A."/>
            <person name="Palaniappan K."/>
            <person name="Land M."/>
            <person name="Hauser L."/>
            <person name="Chang Y.J."/>
            <person name="Jeffries C.D."/>
            <person name="Chain P."/>
            <person name="Saunders E."/>
            <person name="Han C."/>
            <person name="Detter J.C."/>
            <person name="Brettin T."/>
            <person name="Rohde M."/>
            <person name="Goker M."/>
            <person name="Bristow J."/>
            <person name="Eisen J.A."/>
            <person name="Markowitz V."/>
            <person name="Hugenholtz P."/>
            <person name="Klenk H.P."/>
            <person name="Kyrpides N.C."/>
        </authorList>
    </citation>
    <scope>NUCLEOTIDE SEQUENCE [LARGE SCALE GENOMIC DNA]</scope>
    <source>
        <strain evidence="2">ATCC 25592 / DSM 43247 / BCRC 13721 / JCM 3198 / KCTC 3076 / NBRC 16047 / NCTC 10667</strain>
    </source>
</reference>
<dbReference type="AlphaFoldDB" id="D0LFA9"/>
<organism evidence="1 2">
    <name type="scientific">Gordonia bronchialis (strain ATCC 25592 / DSM 43247 / BCRC 13721 / JCM 3198 / KCTC 3076 / NBRC 16047 / NCTC 10667)</name>
    <name type="common">Rhodococcus bronchialis</name>
    <dbReference type="NCBI Taxonomy" id="526226"/>
    <lineage>
        <taxon>Bacteria</taxon>
        <taxon>Bacillati</taxon>
        <taxon>Actinomycetota</taxon>
        <taxon>Actinomycetes</taxon>
        <taxon>Mycobacteriales</taxon>
        <taxon>Gordoniaceae</taxon>
        <taxon>Gordonia</taxon>
    </lineage>
</organism>
<accession>D0LFA9</accession>
<proteinExistence type="predicted"/>
<keyword evidence="2" id="KW-1185">Reference proteome</keyword>
<evidence type="ECO:0000313" key="2">
    <source>
        <dbReference type="Proteomes" id="UP000001219"/>
    </source>
</evidence>
<dbReference type="Proteomes" id="UP000001219">
    <property type="component" value="Chromosome"/>
</dbReference>
<dbReference type="EMBL" id="CP001802">
    <property type="protein sequence ID" value="ACY22804.1"/>
    <property type="molecule type" value="Genomic_DNA"/>
</dbReference>
<protein>
    <recommendedName>
        <fullName evidence="3">DUF222 domain-containing protein</fullName>
    </recommendedName>
</protein>
<dbReference type="KEGG" id="gbr:Gbro_3616"/>
<dbReference type="RefSeq" id="WP_012835315.1">
    <property type="nucleotide sequence ID" value="NC_013441.1"/>
</dbReference>
<evidence type="ECO:0008006" key="3">
    <source>
        <dbReference type="Google" id="ProtNLM"/>
    </source>
</evidence>
<evidence type="ECO:0000313" key="1">
    <source>
        <dbReference type="EMBL" id="ACY22804.1"/>
    </source>
</evidence>
<sequence length="204" mass="22297">MFEAGRNTDEATLACAGESDLAAAASDFTRGERQHMARKISAAYHLGRKVFDRVMAADYDRYRKKMPDNAAVRDVAWHFDVPAATAGRWLALGELLSHLPNVRAAFLAGDLTESRASLIAHALTALDENQYDAAEDAALGYAAEATTNSVLSEQLDEMVIALDPDRAEQARHAYAARTQDVRFRKWGSPEKVDTVSLIADLSVT</sequence>
<reference evidence="2" key="1">
    <citation type="submission" date="2009-10" db="EMBL/GenBank/DDBJ databases">
        <title>The complete chromosome of Gordonia bronchialis DSM 43247.</title>
        <authorList>
            <consortium name="US DOE Joint Genome Institute (JGI-PGF)"/>
            <person name="Lucas S."/>
            <person name="Copeland A."/>
            <person name="Lapidus A."/>
            <person name="Glavina del Rio T."/>
            <person name="Dalin E."/>
            <person name="Tice H."/>
            <person name="Bruce D."/>
            <person name="Goodwin L."/>
            <person name="Pitluck S."/>
            <person name="Kyrpides N."/>
            <person name="Mavromatis K."/>
            <person name="Ivanova N."/>
            <person name="Ovchinnikova G."/>
            <person name="Saunders E."/>
            <person name="Brettin T."/>
            <person name="Detter J.C."/>
            <person name="Han C."/>
            <person name="Larimer F."/>
            <person name="Land M."/>
            <person name="Hauser L."/>
            <person name="Markowitz V."/>
            <person name="Cheng J.-F."/>
            <person name="Hugenholtz P."/>
            <person name="Woyke T."/>
            <person name="Wu D."/>
            <person name="Jando M."/>
            <person name="Schneider S."/>
            <person name="Goeker M."/>
            <person name="Klenk H.-P."/>
            <person name="Eisen J.A."/>
        </authorList>
    </citation>
    <scope>NUCLEOTIDE SEQUENCE [LARGE SCALE GENOMIC DNA]</scope>
    <source>
        <strain evidence="2">ATCC 25592 / DSM 43247 / BCRC 13721 / JCM 3198 / KCTC 3076 / NBRC 16047 / NCTC 10667</strain>
    </source>
</reference>
<dbReference type="HOGENOM" id="CLU_1341673_0_0_11"/>
<name>D0LFA9_GORB4</name>